<dbReference type="Proteomes" id="UP000886602">
    <property type="component" value="Unassembled WGS sequence"/>
</dbReference>
<dbReference type="AlphaFoldDB" id="A0A9D7FGE3"/>
<dbReference type="Pfam" id="PF07027">
    <property type="entry name" value="DUF1318"/>
    <property type="match status" value="1"/>
</dbReference>
<evidence type="ECO:0000313" key="3">
    <source>
        <dbReference type="Proteomes" id="UP000886602"/>
    </source>
</evidence>
<sequence length="105" mass="11236">MKACLLSLFLLMHGAFAADLTTAKEQGWVGEQNNGYLGLVRSDASADLKALVADVNGQRKAQFTKIASKNGIAEAEAARIFAREAAERTLPGNYIQNPAGGWVKK</sequence>
<comment type="caution">
    <text evidence="2">The sequence shown here is derived from an EMBL/GenBank/DDBJ whole genome shotgun (WGS) entry which is preliminary data.</text>
</comment>
<evidence type="ECO:0000256" key="1">
    <source>
        <dbReference type="SAM" id="SignalP"/>
    </source>
</evidence>
<feature type="chain" id="PRO_5038476818" evidence="1">
    <location>
        <begin position="18"/>
        <end position="105"/>
    </location>
</feature>
<gene>
    <name evidence="2" type="ORF">IPJ48_15200</name>
</gene>
<dbReference type="EMBL" id="JADJNC010000028">
    <property type="protein sequence ID" value="MBK7424311.1"/>
    <property type="molecule type" value="Genomic_DNA"/>
</dbReference>
<feature type="signal peptide" evidence="1">
    <location>
        <begin position="1"/>
        <end position="17"/>
    </location>
</feature>
<dbReference type="InterPro" id="IPR008309">
    <property type="entry name" value="YdbL"/>
</dbReference>
<organism evidence="2 3">
    <name type="scientific">Candidatus Propionivibrio dominans</name>
    <dbReference type="NCBI Taxonomy" id="2954373"/>
    <lineage>
        <taxon>Bacteria</taxon>
        <taxon>Pseudomonadati</taxon>
        <taxon>Pseudomonadota</taxon>
        <taxon>Betaproteobacteria</taxon>
        <taxon>Rhodocyclales</taxon>
        <taxon>Rhodocyclaceae</taxon>
        <taxon>Propionivibrio</taxon>
    </lineage>
</organism>
<protein>
    <submittedName>
        <fullName evidence="2">YdbL family protein</fullName>
    </submittedName>
</protein>
<proteinExistence type="predicted"/>
<accession>A0A9D7FGE3</accession>
<name>A0A9D7FGE3_9RHOO</name>
<evidence type="ECO:0000313" key="2">
    <source>
        <dbReference type="EMBL" id="MBK7424311.1"/>
    </source>
</evidence>
<dbReference type="PIRSF" id="PIRSF025560">
    <property type="entry name" value="UCP025560"/>
    <property type="match status" value="1"/>
</dbReference>
<reference evidence="2" key="1">
    <citation type="submission" date="2020-10" db="EMBL/GenBank/DDBJ databases">
        <title>Connecting structure to function with the recovery of over 1000 high-quality activated sludge metagenome-assembled genomes encoding full-length rRNA genes using long-read sequencing.</title>
        <authorList>
            <person name="Singleton C.M."/>
            <person name="Petriglieri F."/>
            <person name="Kristensen J.M."/>
            <person name="Kirkegaard R.H."/>
            <person name="Michaelsen T.Y."/>
            <person name="Andersen M.H."/>
            <person name="Karst S.M."/>
            <person name="Dueholm M.S."/>
            <person name="Nielsen P.H."/>
            <person name="Albertsen M."/>
        </authorList>
    </citation>
    <scope>NUCLEOTIDE SEQUENCE</scope>
    <source>
        <strain evidence="2">EsbW_18-Q3-R4-48_MAXAC.044</strain>
    </source>
</reference>
<keyword evidence="1" id="KW-0732">Signal</keyword>